<dbReference type="OrthoDB" id="270189at2759"/>
<dbReference type="Pfam" id="PF00929">
    <property type="entry name" value="RNase_T"/>
    <property type="match status" value="1"/>
</dbReference>
<dbReference type="AlphaFoldDB" id="A0A1V4J7R6"/>
<evidence type="ECO:0000256" key="1">
    <source>
        <dbReference type="ARBA" id="ARBA00004642"/>
    </source>
</evidence>
<feature type="compositionally biased region" description="Polar residues" evidence="15">
    <location>
        <begin position="86"/>
        <end position="99"/>
    </location>
</feature>
<evidence type="ECO:0000313" key="17">
    <source>
        <dbReference type="EMBL" id="OPJ68302.1"/>
    </source>
</evidence>
<evidence type="ECO:0000256" key="9">
    <source>
        <dbReference type="ARBA" id="ARBA00023242"/>
    </source>
</evidence>
<comment type="subcellular location">
    <subcellularLocation>
        <location evidence="1">Nucleus</location>
        <location evidence="1">Nucleoplasm</location>
    </subcellularLocation>
</comment>
<keyword evidence="10" id="KW-0469">Meiosis</keyword>
<dbReference type="InterPro" id="IPR036397">
    <property type="entry name" value="RNaseH_sf"/>
</dbReference>
<evidence type="ECO:0000256" key="3">
    <source>
        <dbReference type="ARBA" id="ARBA00022553"/>
    </source>
</evidence>
<dbReference type="GO" id="GO:0051321">
    <property type="term" value="P:meiotic cell cycle"/>
    <property type="evidence" value="ECO:0007669"/>
    <property type="project" value="UniProtKB-KW"/>
</dbReference>
<gene>
    <name evidence="17" type="primary">REXO2</name>
    <name evidence="17" type="ORF">AV530_013790</name>
</gene>
<keyword evidence="6" id="KW-0269">Exonuclease</keyword>
<dbReference type="InterPro" id="IPR012337">
    <property type="entry name" value="RNaseH-like_sf"/>
</dbReference>
<dbReference type="GO" id="GO:0003727">
    <property type="term" value="F:single-stranded RNA binding"/>
    <property type="evidence" value="ECO:0007669"/>
    <property type="project" value="TreeGrafter"/>
</dbReference>
<dbReference type="CDD" id="cd06135">
    <property type="entry name" value="Orn"/>
    <property type="match status" value="1"/>
</dbReference>
<protein>
    <recommendedName>
        <fullName evidence="12">RNA-binding protein 7</fullName>
    </recommendedName>
    <alternativeName>
        <fullName evidence="13">RNA-binding motif protein 7</fullName>
    </alternativeName>
</protein>
<accession>A0A1V4J7R6</accession>
<dbReference type="InterPro" id="IPR012677">
    <property type="entry name" value="Nucleotide-bd_a/b_plait_sf"/>
</dbReference>
<keyword evidence="8" id="KW-0007">Acetylation</keyword>
<evidence type="ECO:0000256" key="12">
    <source>
        <dbReference type="ARBA" id="ARBA00067651"/>
    </source>
</evidence>
<dbReference type="GO" id="GO:0000175">
    <property type="term" value="F:3'-5'-RNA exonuclease activity"/>
    <property type="evidence" value="ECO:0007669"/>
    <property type="project" value="InterPro"/>
</dbReference>
<feature type="compositionally biased region" description="Pro residues" evidence="15">
    <location>
        <begin position="167"/>
        <end position="180"/>
    </location>
</feature>
<organism evidence="17 18">
    <name type="scientific">Patagioenas fasciata monilis</name>
    <dbReference type="NCBI Taxonomy" id="372326"/>
    <lineage>
        <taxon>Eukaryota</taxon>
        <taxon>Metazoa</taxon>
        <taxon>Chordata</taxon>
        <taxon>Craniata</taxon>
        <taxon>Vertebrata</taxon>
        <taxon>Euteleostomi</taxon>
        <taxon>Archelosauria</taxon>
        <taxon>Archosauria</taxon>
        <taxon>Dinosauria</taxon>
        <taxon>Saurischia</taxon>
        <taxon>Theropoda</taxon>
        <taxon>Coelurosauria</taxon>
        <taxon>Aves</taxon>
        <taxon>Neognathae</taxon>
        <taxon>Neoaves</taxon>
        <taxon>Columbimorphae</taxon>
        <taxon>Columbiformes</taxon>
        <taxon>Columbidae</taxon>
        <taxon>Patagioenas</taxon>
    </lineage>
</organism>
<evidence type="ECO:0000256" key="13">
    <source>
        <dbReference type="ARBA" id="ARBA00080345"/>
    </source>
</evidence>
<reference evidence="17 18" key="1">
    <citation type="submission" date="2016-02" db="EMBL/GenBank/DDBJ databases">
        <title>Band-tailed pigeon sequencing and assembly.</title>
        <authorList>
            <person name="Soares A.E."/>
            <person name="Novak B.J."/>
            <person name="Rice E.S."/>
            <person name="O'Connell B."/>
            <person name="Chang D."/>
            <person name="Weber S."/>
            <person name="Shapiro B."/>
        </authorList>
    </citation>
    <scope>NUCLEOTIDE SEQUENCE [LARGE SCALE GENOMIC DNA]</scope>
    <source>
        <strain evidence="17">BTP2013</strain>
        <tissue evidence="17">Blood</tissue>
    </source>
</reference>
<evidence type="ECO:0000256" key="14">
    <source>
        <dbReference type="PROSITE-ProRule" id="PRU00176"/>
    </source>
</evidence>
<evidence type="ECO:0000313" key="18">
    <source>
        <dbReference type="Proteomes" id="UP000190648"/>
    </source>
</evidence>
<name>A0A1V4J7R6_PATFA</name>
<dbReference type="SMART" id="SM00360">
    <property type="entry name" value="RRM"/>
    <property type="match status" value="1"/>
</dbReference>
<evidence type="ECO:0000256" key="2">
    <source>
        <dbReference type="ARBA" id="ARBA00022481"/>
    </source>
</evidence>
<feature type="region of interest" description="Disordered" evidence="15">
    <location>
        <begin position="162"/>
        <end position="220"/>
    </location>
</feature>
<proteinExistence type="predicted"/>
<dbReference type="InterPro" id="IPR000504">
    <property type="entry name" value="RRM_dom"/>
</dbReference>
<keyword evidence="18" id="KW-1185">Reference proteome</keyword>
<dbReference type="SUPFAM" id="SSF54928">
    <property type="entry name" value="RNA-binding domain, RBD"/>
    <property type="match status" value="1"/>
</dbReference>
<dbReference type="InterPro" id="IPR035979">
    <property type="entry name" value="RBD_domain_sf"/>
</dbReference>
<dbReference type="PROSITE" id="PS50102">
    <property type="entry name" value="RRM"/>
    <property type="match status" value="1"/>
</dbReference>
<dbReference type="SMART" id="SM00479">
    <property type="entry name" value="EXOIII"/>
    <property type="match status" value="1"/>
</dbReference>
<keyword evidence="5" id="KW-0378">Hydrolase</keyword>
<dbReference type="Proteomes" id="UP000190648">
    <property type="component" value="Unassembled WGS sequence"/>
</dbReference>
<evidence type="ECO:0000256" key="5">
    <source>
        <dbReference type="ARBA" id="ARBA00022801"/>
    </source>
</evidence>
<dbReference type="EMBL" id="LSYS01008642">
    <property type="protein sequence ID" value="OPJ68302.1"/>
    <property type="molecule type" value="Genomic_DNA"/>
</dbReference>
<feature type="domain" description="RRM" evidence="16">
    <location>
        <begin position="10"/>
        <end position="87"/>
    </location>
</feature>
<evidence type="ECO:0000256" key="11">
    <source>
        <dbReference type="ARBA" id="ARBA00064012"/>
    </source>
</evidence>
<dbReference type="Gene3D" id="3.30.70.330">
    <property type="match status" value="1"/>
</dbReference>
<evidence type="ECO:0000259" key="16">
    <source>
        <dbReference type="PROSITE" id="PS50102"/>
    </source>
</evidence>
<comment type="subunit">
    <text evidence="11">Component of the nuclear exosome targeting (NEXT) complex composed of MTREX, ZCCHC8, and RBM7 that directs a subset of non-coding short-lived RNAs for exosomal degradation. Interacts with ZCCHC8 and SF3B2/SAP145. Binds to MTREX through ZCCHC8. Interacts with YWHAE and YWHAZ; these interactions are stress-dependent and RBM7 phosphorylation dependent; release RNA from the NEXT complex and may affect RNA targeting to the nuclear RNA exosomome for degradation. Interacts with MEPCE and LARP7, the core subunits of 7SK snRNP; upon genotoxic stress this interaction is enhanced, triggering the release of inactive P-TEFb complex from the core and P-TEFb complex activation.</text>
</comment>
<keyword evidence="2" id="KW-0488">Methylation</keyword>
<dbReference type="FunFam" id="3.30.70.330:FF:000261">
    <property type="entry name" value="RNA-binding motif protein 7"/>
    <property type="match status" value="1"/>
</dbReference>
<dbReference type="NCBIfam" id="NF003765">
    <property type="entry name" value="PRK05359.1"/>
    <property type="match status" value="1"/>
</dbReference>
<dbReference type="CDD" id="cd12592">
    <property type="entry name" value="RRM_RBM7"/>
    <property type="match status" value="1"/>
</dbReference>
<evidence type="ECO:0000256" key="15">
    <source>
        <dbReference type="SAM" id="MobiDB-lite"/>
    </source>
</evidence>
<keyword evidence="4" id="KW-0540">Nuclease</keyword>
<feature type="compositionally biased region" description="Basic and acidic residues" evidence="15">
    <location>
        <begin position="201"/>
        <end position="220"/>
    </location>
</feature>
<dbReference type="InterPro" id="IPR052285">
    <property type="entry name" value="NEXT_complex_subunit"/>
</dbReference>
<sequence>MGAAAAEADRTLFVGNLDPKVTEELIFELFHQAGPVVKVKIPRDRDGRPKQFAFVNFKHEESVPYGLSLLNGIKLYGRPMKIQFRSGSSHASQDGNPSCSPHGAANASPAHPASCGRYDRSPEGTAAAGFPAVQRPLPPDTLQRQVVLKNVPWQHAPPFGKYEPPGFSFPPPPHAFPPAPRRPELPAPRKGRLGAHPYLPESRRFGERGKREELGAEERDEHRYRVGRDELAYEERQRDGWSHDYRRDGYRDGPNLIINQPDELLDGMSEWCKEHHGKSGLTKAVKESKISLQQAEYEFLSFVRQQTPPGLCPLAGNSVHADKKFLDKYMPQFMRHLHYRIIDVSTVKELCRRWYPEEYEFAPKKAASHRALDDIRESIKELQFYRDSIFKRKTDEKKRKLIENGESDKTAS</sequence>
<keyword evidence="3" id="KW-0597">Phosphoprotein</keyword>
<dbReference type="InterPro" id="IPR034500">
    <property type="entry name" value="RBM7_RRM"/>
</dbReference>
<dbReference type="Pfam" id="PF00076">
    <property type="entry name" value="RRM_1"/>
    <property type="match status" value="1"/>
</dbReference>
<dbReference type="PANTHER" id="PTHR13798">
    <property type="entry name" value="RNA BINDING MOTIF RBM PROTEIN -RELATED"/>
    <property type="match status" value="1"/>
</dbReference>
<evidence type="ECO:0000256" key="7">
    <source>
        <dbReference type="ARBA" id="ARBA00022884"/>
    </source>
</evidence>
<evidence type="ECO:0000256" key="10">
    <source>
        <dbReference type="ARBA" id="ARBA00023254"/>
    </source>
</evidence>
<dbReference type="GO" id="GO:0005654">
    <property type="term" value="C:nucleoplasm"/>
    <property type="evidence" value="ECO:0007669"/>
    <property type="project" value="UniProtKB-SubCell"/>
</dbReference>
<dbReference type="SUPFAM" id="SSF53098">
    <property type="entry name" value="Ribonuclease H-like"/>
    <property type="match status" value="1"/>
</dbReference>
<keyword evidence="7 14" id="KW-0694">RNA-binding</keyword>
<dbReference type="PANTHER" id="PTHR13798:SF4">
    <property type="entry name" value="RNA-BINDING PROTEIN 7"/>
    <property type="match status" value="1"/>
</dbReference>
<comment type="caution">
    <text evidence="17">The sequence shown here is derived from an EMBL/GenBank/DDBJ whole genome shotgun (WGS) entry which is preliminary data.</text>
</comment>
<evidence type="ECO:0000256" key="8">
    <source>
        <dbReference type="ARBA" id="ARBA00022990"/>
    </source>
</evidence>
<dbReference type="InterPro" id="IPR022894">
    <property type="entry name" value="Oligoribonuclease"/>
</dbReference>
<dbReference type="STRING" id="372326.A0A1V4J7R6"/>
<dbReference type="Gene3D" id="3.30.420.10">
    <property type="entry name" value="Ribonuclease H-like superfamily/Ribonuclease H"/>
    <property type="match status" value="1"/>
</dbReference>
<dbReference type="GO" id="GO:0000381">
    <property type="term" value="P:regulation of alternative mRNA splicing, via spliceosome"/>
    <property type="evidence" value="ECO:0007669"/>
    <property type="project" value="TreeGrafter"/>
</dbReference>
<dbReference type="InterPro" id="IPR013520">
    <property type="entry name" value="Ribonucl_H"/>
</dbReference>
<keyword evidence="9" id="KW-0539">Nucleus</keyword>
<evidence type="ECO:0000256" key="6">
    <source>
        <dbReference type="ARBA" id="ARBA00022839"/>
    </source>
</evidence>
<evidence type="ECO:0000256" key="4">
    <source>
        <dbReference type="ARBA" id="ARBA00022722"/>
    </source>
</evidence>
<feature type="region of interest" description="Disordered" evidence="15">
    <location>
        <begin position="86"/>
        <end position="138"/>
    </location>
</feature>